<keyword evidence="1" id="KW-0472">Membrane</keyword>
<keyword evidence="1" id="KW-1133">Transmembrane helix</keyword>
<evidence type="ECO:0000313" key="2">
    <source>
        <dbReference type="EMBL" id="OBX64665.1"/>
    </source>
</evidence>
<dbReference type="Proteomes" id="UP000092607">
    <property type="component" value="Unassembled WGS sequence"/>
</dbReference>
<name>A0A1B8Q4R2_MORLA</name>
<proteinExistence type="predicted"/>
<accession>A0A1B8Q4R2</accession>
<evidence type="ECO:0000313" key="3">
    <source>
        <dbReference type="Proteomes" id="UP000092607"/>
    </source>
</evidence>
<feature type="transmembrane region" description="Helical" evidence="1">
    <location>
        <begin position="32"/>
        <end position="52"/>
    </location>
</feature>
<organism evidence="2 3">
    <name type="scientific">Moraxella lacunata</name>
    <dbReference type="NCBI Taxonomy" id="477"/>
    <lineage>
        <taxon>Bacteria</taxon>
        <taxon>Pseudomonadati</taxon>
        <taxon>Pseudomonadota</taxon>
        <taxon>Gammaproteobacteria</taxon>
        <taxon>Moraxellales</taxon>
        <taxon>Moraxellaceae</taxon>
        <taxon>Moraxella</taxon>
    </lineage>
</organism>
<keyword evidence="1" id="KW-0812">Transmembrane</keyword>
<evidence type="ECO:0000256" key="1">
    <source>
        <dbReference type="SAM" id="Phobius"/>
    </source>
</evidence>
<protein>
    <submittedName>
        <fullName evidence="2">Uncharacterized protein</fullName>
    </submittedName>
</protein>
<sequence length="66" mass="7244">MTPFSSEKLKGATSEIVAIVNFLTLEVFVSKLFVSVLVMDVLTDIFIFAYGIGIDRQVSGMDVKVI</sequence>
<dbReference type="AlphaFoldDB" id="A0A1B8Q4R2"/>
<comment type="caution">
    <text evidence="2">The sequence shown here is derived from an EMBL/GenBank/DDBJ whole genome shotgun (WGS) entry which is preliminary data.</text>
</comment>
<dbReference type="RefSeq" id="WP_065255127.1">
    <property type="nucleotide sequence ID" value="NZ_JBPAGO010000003.1"/>
</dbReference>
<gene>
    <name evidence="2" type="ORF">A9309_03945</name>
</gene>
<reference evidence="2 3" key="1">
    <citation type="submission" date="2016-06" db="EMBL/GenBank/DDBJ databases">
        <title>Draft genome of Moraxella lacunata CCUG 57757A.</title>
        <authorList>
            <person name="Salva-Serra F."/>
            <person name="Engstrom-Jakobsson H."/>
            <person name="Thorell K."/>
            <person name="Gonzales-Siles L."/>
            <person name="Karlsson R."/>
            <person name="Boulund F."/>
            <person name="Engstrand L."/>
            <person name="Kristiansson E."/>
            <person name="Moore E."/>
        </authorList>
    </citation>
    <scope>NUCLEOTIDE SEQUENCE [LARGE SCALE GENOMIC DNA]</scope>
    <source>
        <strain evidence="2 3">CCUG 57757A</strain>
    </source>
</reference>
<dbReference type="EMBL" id="LZMS01000040">
    <property type="protein sequence ID" value="OBX64665.1"/>
    <property type="molecule type" value="Genomic_DNA"/>
</dbReference>